<keyword evidence="2" id="KW-1185">Reference proteome</keyword>
<evidence type="ECO:0000313" key="1">
    <source>
        <dbReference type="EMBL" id="GAA1898055.1"/>
    </source>
</evidence>
<dbReference type="EMBL" id="BAAAMJ010000004">
    <property type="protein sequence ID" value="GAA1898055.1"/>
    <property type="molecule type" value="Genomic_DNA"/>
</dbReference>
<dbReference type="RefSeq" id="WP_344258422.1">
    <property type="nucleotide sequence ID" value="NZ_BAAAMJ010000004.1"/>
</dbReference>
<sequence>MPRLRHRDLEQTAENALTHLGRDDSKVRIAVLADVATGYVMSGDADQGVEVGKRFVRAATDTPTTVGRERLASLGRLLPPQHGAARELAESIRAALAA</sequence>
<dbReference type="Proteomes" id="UP001501303">
    <property type="component" value="Unassembled WGS sequence"/>
</dbReference>
<proteinExistence type="predicted"/>
<comment type="caution">
    <text evidence="1">The sequence shown here is derived from an EMBL/GenBank/DDBJ whole genome shotgun (WGS) entry which is preliminary data.</text>
</comment>
<evidence type="ECO:0000313" key="2">
    <source>
        <dbReference type="Proteomes" id="UP001501303"/>
    </source>
</evidence>
<organism evidence="1 2">
    <name type="scientific">Streptomyces sodiiphilus</name>
    <dbReference type="NCBI Taxonomy" id="226217"/>
    <lineage>
        <taxon>Bacteria</taxon>
        <taxon>Bacillati</taxon>
        <taxon>Actinomycetota</taxon>
        <taxon>Actinomycetes</taxon>
        <taxon>Kitasatosporales</taxon>
        <taxon>Streptomycetaceae</taxon>
        <taxon>Streptomyces</taxon>
    </lineage>
</organism>
<gene>
    <name evidence="1" type="ORF">GCM10009716_04990</name>
</gene>
<reference evidence="1 2" key="1">
    <citation type="journal article" date="2019" name="Int. J. Syst. Evol. Microbiol.">
        <title>The Global Catalogue of Microorganisms (GCM) 10K type strain sequencing project: providing services to taxonomists for standard genome sequencing and annotation.</title>
        <authorList>
            <consortium name="The Broad Institute Genomics Platform"/>
            <consortium name="The Broad Institute Genome Sequencing Center for Infectious Disease"/>
            <person name="Wu L."/>
            <person name="Ma J."/>
        </authorList>
    </citation>
    <scope>NUCLEOTIDE SEQUENCE [LARGE SCALE GENOMIC DNA]</scope>
    <source>
        <strain evidence="1 2">JCM 13581</strain>
    </source>
</reference>
<accession>A0ABN2NR94</accession>
<protein>
    <submittedName>
        <fullName evidence="1">Uncharacterized protein</fullName>
    </submittedName>
</protein>
<name>A0ABN2NR94_9ACTN</name>